<dbReference type="Pfam" id="PF13966">
    <property type="entry name" value="zf-RVT"/>
    <property type="match status" value="1"/>
</dbReference>
<keyword evidence="4" id="KW-1185">Reference proteome</keyword>
<protein>
    <recommendedName>
        <fullName evidence="2">Reverse transcriptase zinc-binding domain-containing protein</fullName>
    </recommendedName>
</protein>
<accession>A0ABR1Z710</accession>
<dbReference type="EMBL" id="JBBPBN010002562">
    <property type="protein sequence ID" value="KAK8475107.1"/>
    <property type="molecule type" value="Genomic_DNA"/>
</dbReference>
<sequence length="147" mass="17550">MLTRLLFMMASLFVIWLLPMRTGIGRCCISYSYLQQSLIFFNIHCPYAIIGAYRLFWRPGKHDHFSIKSAYDKLCELTWNPYNSKWLLIWRLSVPECVRHFLWLSVHNSILFNLGRYRRSFTIDPSCSVLRCKRRVLPSYPTRLSGY</sequence>
<evidence type="ECO:0000313" key="4">
    <source>
        <dbReference type="Proteomes" id="UP001396334"/>
    </source>
</evidence>
<proteinExistence type="predicted"/>
<dbReference type="InterPro" id="IPR026960">
    <property type="entry name" value="RVT-Znf"/>
</dbReference>
<keyword evidence="1" id="KW-1133">Transmembrane helix</keyword>
<name>A0ABR1Z710_9ROSI</name>
<reference evidence="3 4" key="1">
    <citation type="journal article" date="2024" name="G3 (Bethesda)">
        <title>Genome assembly of Hibiscus sabdariffa L. provides insights into metabolisms of medicinal natural products.</title>
        <authorList>
            <person name="Kim T."/>
        </authorList>
    </citation>
    <scope>NUCLEOTIDE SEQUENCE [LARGE SCALE GENOMIC DNA]</scope>
    <source>
        <strain evidence="3">TK-2024</strain>
        <tissue evidence="3">Old leaves</tissue>
    </source>
</reference>
<gene>
    <name evidence="3" type="ORF">V6N11_073351</name>
</gene>
<organism evidence="3 4">
    <name type="scientific">Hibiscus sabdariffa</name>
    <name type="common">roselle</name>
    <dbReference type="NCBI Taxonomy" id="183260"/>
    <lineage>
        <taxon>Eukaryota</taxon>
        <taxon>Viridiplantae</taxon>
        <taxon>Streptophyta</taxon>
        <taxon>Embryophyta</taxon>
        <taxon>Tracheophyta</taxon>
        <taxon>Spermatophyta</taxon>
        <taxon>Magnoliopsida</taxon>
        <taxon>eudicotyledons</taxon>
        <taxon>Gunneridae</taxon>
        <taxon>Pentapetalae</taxon>
        <taxon>rosids</taxon>
        <taxon>malvids</taxon>
        <taxon>Malvales</taxon>
        <taxon>Malvaceae</taxon>
        <taxon>Malvoideae</taxon>
        <taxon>Hibiscus</taxon>
    </lineage>
</organism>
<evidence type="ECO:0000313" key="3">
    <source>
        <dbReference type="EMBL" id="KAK8475107.1"/>
    </source>
</evidence>
<feature type="domain" description="Reverse transcriptase zinc-binding" evidence="2">
    <location>
        <begin position="65"/>
        <end position="130"/>
    </location>
</feature>
<keyword evidence="1" id="KW-0472">Membrane</keyword>
<keyword evidence="1" id="KW-0812">Transmembrane</keyword>
<dbReference type="Proteomes" id="UP001396334">
    <property type="component" value="Unassembled WGS sequence"/>
</dbReference>
<evidence type="ECO:0000259" key="2">
    <source>
        <dbReference type="Pfam" id="PF13966"/>
    </source>
</evidence>
<feature type="transmembrane region" description="Helical" evidence="1">
    <location>
        <begin position="37"/>
        <end position="56"/>
    </location>
</feature>
<evidence type="ECO:0000256" key="1">
    <source>
        <dbReference type="SAM" id="Phobius"/>
    </source>
</evidence>
<comment type="caution">
    <text evidence="3">The sequence shown here is derived from an EMBL/GenBank/DDBJ whole genome shotgun (WGS) entry which is preliminary data.</text>
</comment>